<evidence type="ECO:0000256" key="1">
    <source>
        <dbReference type="SAM" id="Phobius"/>
    </source>
</evidence>
<keyword evidence="1" id="KW-1133">Transmembrane helix</keyword>
<keyword evidence="1" id="KW-0812">Transmembrane</keyword>
<name>A0A1I7XRK6_HETBA</name>
<proteinExistence type="predicted"/>
<organism evidence="2 3">
    <name type="scientific">Heterorhabditis bacteriophora</name>
    <name type="common">Entomopathogenic nematode worm</name>
    <dbReference type="NCBI Taxonomy" id="37862"/>
    <lineage>
        <taxon>Eukaryota</taxon>
        <taxon>Metazoa</taxon>
        <taxon>Ecdysozoa</taxon>
        <taxon>Nematoda</taxon>
        <taxon>Chromadorea</taxon>
        <taxon>Rhabditida</taxon>
        <taxon>Rhabditina</taxon>
        <taxon>Rhabditomorpha</taxon>
        <taxon>Strongyloidea</taxon>
        <taxon>Heterorhabditidae</taxon>
        <taxon>Heterorhabditis</taxon>
    </lineage>
</organism>
<keyword evidence="2" id="KW-1185">Reference proteome</keyword>
<evidence type="ECO:0000313" key="2">
    <source>
        <dbReference type="Proteomes" id="UP000095283"/>
    </source>
</evidence>
<accession>A0A1I7XRK6</accession>
<feature type="transmembrane region" description="Helical" evidence="1">
    <location>
        <begin position="12"/>
        <end position="34"/>
    </location>
</feature>
<dbReference type="AlphaFoldDB" id="A0A1I7XRK6"/>
<reference evidence="3" key="1">
    <citation type="submission" date="2016-11" db="UniProtKB">
        <authorList>
            <consortium name="WormBaseParasite"/>
        </authorList>
    </citation>
    <scope>IDENTIFICATION</scope>
</reference>
<evidence type="ECO:0000313" key="3">
    <source>
        <dbReference type="WBParaSite" id="Hba_20156"/>
    </source>
</evidence>
<dbReference type="WBParaSite" id="Hba_20156">
    <property type="protein sequence ID" value="Hba_20156"/>
    <property type="gene ID" value="Hba_20156"/>
</dbReference>
<keyword evidence="1" id="KW-0472">Membrane</keyword>
<sequence length="81" mass="8932">MAMKANVLGGDIYINFIFSAGVEIPALIIVYMLIDRRNGANVVIRVMAGRPPSNWFGCHSTINAWYPTIATVIEALDYEVS</sequence>
<protein>
    <submittedName>
        <fullName evidence="3">NADH-quinone oxidoreductase subunit H</fullName>
    </submittedName>
</protein>
<dbReference type="Proteomes" id="UP000095283">
    <property type="component" value="Unplaced"/>
</dbReference>